<accession>A0A5C3Q9K1</accession>
<dbReference type="STRING" id="1884261.A0A5C3Q9K1"/>
<protein>
    <submittedName>
        <fullName evidence="2">Uncharacterized protein</fullName>
    </submittedName>
</protein>
<feature type="region of interest" description="Disordered" evidence="1">
    <location>
        <begin position="1"/>
        <end position="39"/>
    </location>
</feature>
<organism evidence="2 3">
    <name type="scientific">Pterulicium gracile</name>
    <dbReference type="NCBI Taxonomy" id="1884261"/>
    <lineage>
        <taxon>Eukaryota</taxon>
        <taxon>Fungi</taxon>
        <taxon>Dikarya</taxon>
        <taxon>Basidiomycota</taxon>
        <taxon>Agaricomycotina</taxon>
        <taxon>Agaricomycetes</taxon>
        <taxon>Agaricomycetidae</taxon>
        <taxon>Agaricales</taxon>
        <taxon>Pleurotineae</taxon>
        <taxon>Pterulaceae</taxon>
        <taxon>Pterulicium</taxon>
    </lineage>
</organism>
<dbReference type="PANTHER" id="PTHR39474">
    <property type="entry name" value="UNNAMED PRODUCT"/>
    <property type="match status" value="1"/>
</dbReference>
<gene>
    <name evidence="2" type="ORF">BDV98DRAFT_573906</name>
</gene>
<feature type="compositionally biased region" description="Low complexity" evidence="1">
    <location>
        <begin position="1"/>
        <end position="35"/>
    </location>
</feature>
<dbReference type="PANTHER" id="PTHR39474:SF1">
    <property type="entry name" value="FUNGAL SPECIFIC TRANSCRIPTION FACTOR"/>
    <property type="match status" value="1"/>
</dbReference>
<evidence type="ECO:0000313" key="2">
    <source>
        <dbReference type="EMBL" id="TFK97857.1"/>
    </source>
</evidence>
<name>A0A5C3Q9K1_9AGAR</name>
<evidence type="ECO:0000256" key="1">
    <source>
        <dbReference type="SAM" id="MobiDB-lite"/>
    </source>
</evidence>
<keyword evidence="3" id="KW-1185">Reference proteome</keyword>
<sequence length="92" mass="9868">MSSSATSDPDSAPQLALPLPTSSTSSESTGDAATARFDQLGPLVVNSDGTLSRISNWQNMSKAEQDRTFRVLAKRNQLRLENESRKLDVGGT</sequence>
<dbReference type="Proteomes" id="UP000305067">
    <property type="component" value="Unassembled WGS sequence"/>
</dbReference>
<evidence type="ECO:0000313" key="3">
    <source>
        <dbReference type="Proteomes" id="UP000305067"/>
    </source>
</evidence>
<proteinExistence type="predicted"/>
<reference evidence="2 3" key="1">
    <citation type="journal article" date="2019" name="Nat. Ecol. Evol.">
        <title>Megaphylogeny resolves global patterns of mushroom evolution.</title>
        <authorList>
            <person name="Varga T."/>
            <person name="Krizsan K."/>
            <person name="Foldi C."/>
            <person name="Dima B."/>
            <person name="Sanchez-Garcia M."/>
            <person name="Sanchez-Ramirez S."/>
            <person name="Szollosi G.J."/>
            <person name="Szarkandi J.G."/>
            <person name="Papp V."/>
            <person name="Albert L."/>
            <person name="Andreopoulos W."/>
            <person name="Angelini C."/>
            <person name="Antonin V."/>
            <person name="Barry K.W."/>
            <person name="Bougher N.L."/>
            <person name="Buchanan P."/>
            <person name="Buyck B."/>
            <person name="Bense V."/>
            <person name="Catcheside P."/>
            <person name="Chovatia M."/>
            <person name="Cooper J."/>
            <person name="Damon W."/>
            <person name="Desjardin D."/>
            <person name="Finy P."/>
            <person name="Geml J."/>
            <person name="Haridas S."/>
            <person name="Hughes K."/>
            <person name="Justo A."/>
            <person name="Karasinski D."/>
            <person name="Kautmanova I."/>
            <person name="Kiss B."/>
            <person name="Kocsube S."/>
            <person name="Kotiranta H."/>
            <person name="LaButti K.M."/>
            <person name="Lechner B.E."/>
            <person name="Liimatainen K."/>
            <person name="Lipzen A."/>
            <person name="Lukacs Z."/>
            <person name="Mihaltcheva S."/>
            <person name="Morgado L.N."/>
            <person name="Niskanen T."/>
            <person name="Noordeloos M.E."/>
            <person name="Ohm R.A."/>
            <person name="Ortiz-Santana B."/>
            <person name="Ovrebo C."/>
            <person name="Racz N."/>
            <person name="Riley R."/>
            <person name="Savchenko A."/>
            <person name="Shiryaev A."/>
            <person name="Soop K."/>
            <person name="Spirin V."/>
            <person name="Szebenyi C."/>
            <person name="Tomsovsky M."/>
            <person name="Tulloss R.E."/>
            <person name="Uehling J."/>
            <person name="Grigoriev I.V."/>
            <person name="Vagvolgyi C."/>
            <person name="Papp T."/>
            <person name="Martin F.M."/>
            <person name="Miettinen O."/>
            <person name="Hibbett D.S."/>
            <person name="Nagy L.G."/>
        </authorList>
    </citation>
    <scope>NUCLEOTIDE SEQUENCE [LARGE SCALE GENOMIC DNA]</scope>
    <source>
        <strain evidence="2 3">CBS 309.79</strain>
    </source>
</reference>
<dbReference type="EMBL" id="ML178844">
    <property type="protein sequence ID" value="TFK97857.1"/>
    <property type="molecule type" value="Genomic_DNA"/>
</dbReference>
<dbReference type="OrthoDB" id="4590138at2759"/>
<dbReference type="AlphaFoldDB" id="A0A5C3Q9K1"/>